<organism evidence="1 2">
    <name type="scientific">Araneus ventricosus</name>
    <name type="common">Orbweaver spider</name>
    <name type="synonym">Epeira ventricosa</name>
    <dbReference type="NCBI Taxonomy" id="182803"/>
    <lineage>
        <taxon>Eukaryota</taxon>
        <taxon>Metazoa</taxon>
        <taxon>Ecdysozoa</taxon>
        <taxon>Arthropoda</taxon>
        <taxon>Chelicerata</taxon>
        <taxon>Arachnida</taxon>
        <taxon>Araneae</taxon>
        <taxon>Araneomorphae</taxon>
        <taxon>Entelegynae</taxon>
        <taxon>Araneoidea</taxon>
        <taxon>Araneidae</taxon>
        <taxon>Araneus</taxon>
    </lineage>
</organism>
<dbReference type="Proteomes" id="UP000499080">
    <property type="component" value="Unassembled WGS sequence"/>
</dbReference>
<comment type="caution">
    <text evidence="1">The sequence shown here is derived from an EMBL/GenBank/DDBJ whole genome shotgun (WGS) entry which is preliminary data.</text>
</comment>
<accession>A0A4Y2DZH4</accession>
<reference evidence="1 2" key="1">
    <citation type="journal article" date="2019" name="Sci. Rep.">
        <title>Orb-weaving spider Araneus ventricosus genome elucidates the spidroin gene catalogue.</title>
        <authorList>
            <person name="Kono N."/>
            <person name="Nakamura H."/>
            <person name="Ohtoshi R."/>
            <person name="Moran D.A.P."/>
            <person name="Shinohara A."/>
            <person name="Yoshida Y."/>
            <person name="Fujiwara M."/>
            <person name="Mori M."/>
            <person name="Tomita M."/>
            <person name="Arakawa K."/>
        </authorList>
    </citation>
    <scope>NUCLEOTIDE SEQUENCE [LARGE SCALE GENOMIC DNA]</scope>
</reference>
<protein>
    <submittedName>
        <fullName evidence="1">Uncharacterized protein</fullName>
    </submittedName>
</protein>
<gene>
    <name evidence="1" type="ORF">AVEN_50900_1</name>
</gene>
<keyword evidence="2" id="KW-1185">Reference proteome</keyword>
<sequence>MRSCRISKQVLASLVGTITVGGLLPPSGEYLLWEGSGRGPMMSYKDSGPSTGAIAAAVIQLFPDTKAGLLISLDYVNIN</sequence>
<dbReference type="EMBL" id="BGPR01000455">
    <property type="protein sequence ID" value="GBM21168.1"/>
    <property type="molecule type" value="Genomic_DNA"/>
</dbReference>
<dbReference type="AlphaFoldDB" id="A0A4Y2DZH4"/>
<evidence type="ECO:0000313" key="2">
    <source>
        <dbReference type="Proteomes" id="UP000499080"/>
    </source>
</evidence>
<name>A0A4Y2DZH4_ARAVE</name>
<proteinExistence type="predicted"/>
<evidence type="ECO:0000313" key="1">
    <source>
        <dbReference type="EMBL" id="GBM21168.1"/>
    </source>
</evidence>